<keyword evidence="2" id="KW-0808">Transferase</keyword>
<sequence length="720" mass="83516">MESQDEVVEESRDKKSMLKGFSKAFSTISKKSHDKVIDKKHKKPEEDNESVSSVKINRKTSVRVNPAEYPEDQEKKYKRIATKGEKIKYRIRIQMESLKSTALIPGEPEYKTEFNLLNMLLIKIPKQVDLRLILNAKPLQPRHTVALQQLHSELFPIRYDPKFFEVACSTDAGFFDTQSFWDFFDSSPNDTRDLDWYENQIMSFGIFLPRTYVSFFRRTGEYAIDKYLEFLVKDPDYNEFDDPLTESSLYDDECDEFMIGFVTLLINLEETNNLISGDDYNILRTFYRNQLCPLIYNIDPKEKHIDSAVDSNCVDKEDDSSFMDVESDMDRMNSMDDIAINATNSGGDSDAREDGTTYVRENSGTNAKENSVTNASENSVHIDVSRLTVNNDTGNDTNNSTTGMDSTDHTSDIHREEMERRIRSSIRINESLLGDNFYLFLYNQLYNNELLMEYVRNFNVKDAKSVYILSTGITLGLRKRMLGTHVILFVQLLIYYINYNIYVYENNYYKLSYPVMKKVNYKALNPEEREARRNMGIMRNYYNSKFISMKDMYVYYTHVLNLGNVPVSMANFITKVNESQLNKVDFNIKYNMGTVNSSLNSGSRSSSSSVDNNSNNTLNGITNDPVTKSITPNSNGTVDANSLNASKNNANEDISMPNCTINDVYNKMPLVMYLHTIYYNEYATRMYEHLNFYRIRSITDYYNINNKRYDANFLAHYLCM</sequence>
<dbReference type="GO" id="GO:0004596">
    <property type="term" value="F:protein-N-terminal amino-acid acetyltransferase activity"/>
    <property type="evidence" value="ECO:0007669"/>
    <property type="project" value="InterPro"/>
</dbReference>
<proteinExistence type="predicted"/>
<protein>
    <recommendedName>
        <fullName evidence="1">histone acetyltransferase</fullName>
        <ecNumber evidence="1">2.3.1.48</ecNumber>
    </recommendedName>
</protein>
<keyword evidence="3" id="KW-0156">Chromatin regulator</keyword>
<accession>A0A976SKC5</accession>
<keyword evidence="4" id="KW-0012">Acyltransferase</keyword>
<gene>
    <name evidence="6" type="ORF">MACJ_003452</name>
</gene>
<feature type="region of interest" description="Disordered" evidence="5">
    <location>
        <begin position="28"/>
        <end position="57"/>
    </location>
</feature>
<feature type="region of interest" description="Disordered" evidence="5">
    <location>
        <begin position="389"/>
        <end position="412"/>
    </location>
</feature>
<evidence type="ECO:0000256" key="3">
    <source>
        <dbReference type="ARBA" id="ARBA00022853"/>
    </source>
</evidence>
<evidence type="ECO:0000256" key="5">
    <source>
        <dbReference type="SAM" id="MobiDB-lite"/>
    </source>
</evidence>
<reference evidence="6" key="1">
    <citation type="submission" date="2022-07" db="EMBL/GenBank/DDBJ databases">
        <title>Evaluation of T. orientalis genome assembly methods using nanopore sequencing and analysis of variation between genomes.</title>
        <authorList>
            <person name="Yam J."/>
            <person name="Micallef M.L."/>
            <person name="Liu M."/>
            <person name="Djordjevic S.P."/>
            <person name="Bogema D.R."/>
            <person name="Jenkins C."/>
        </authorList>
    </citation>
    <scope>NUCLEOTIDE SEQUENCE</scope>
    <source>
        <strain evidence="6">Fish Creek</strain>
    </source>
</reference>
<dbReference type="AlphaFoldDB" id="A0A976SKC5"/>
<name>A0A976SKC5_THEOR</name>
<dbReference type="InterPro" id="IPR045141">
    <property type="entry name" value="NAA60-like"/>
</dbReference>
<evidence type="ECO:0000313" key="6">
    <source>
        <dbReference type="EMBL" id="UVC54119.1"/>
    </source>
</evidence>
<organism evidence="6 7">
    <name type="scientific">Theileria orientalis</name>
    <dbReference type="NCBI Taxonomy" id="68886"/>
    <lineage>
        <taxon>Eukaryota</taxon>
        <taxon>Sar</taxon>
        <taxon>Alveolata</taxon>
        <taxon>Apicomplexa</taxon>
        <taxon>Aconoidasida</taxon>
        <taxon>Piroplasmida</taxon>
        <taxon>Theileriidae</taxon>
        <taxon>Theileria</taxon>
    </lineage>
</organism>
<feature type="compositionally biased region" description="Low complexity" evidence="5">
    <location>
        <begin position="598"/>
        <end position="623"/>
    </location>
</feature>
<evidence type="ECO:0000313" key="7">
    <source>
        <dbReference type="Proteomes" id="UP000244803"/>
    </source>
</evidence>
<dbReference type="PANTHER" id="PTHR14744">
    <property type="entry name" value="N-ALPHA-ACETYLTRANSFERASE 60"/>
    <property type="match status" value="1"/>
</dbReference>
<feature type="region of interest" description="Disordered" evidence="5">
    <location>
        <begin position="598"/>
        <end position="638"/>
    </location>
</feature>
<feature type="compositionally biased region" description="Low complexity" evidence="5">
    <location>
        <begin position="390"/>
        <end position="405"/>
    </location>
</feature>
<evidence type="ECO:0000256" key="1">
    <source>
        <dbReference type="ARBA" id="ARBA00013184"/>
    </source>
</evidence>
<evidence type="ECO:0000256" key="2">
    <source>
        <dbReference type="ARBA" id="ARBA00022679"/>
    </source>
</evidence>
<feature type="compositionally biased region" description="Polar residues" evidence="5">
    <location>
        <begin position="624"/>
        <end position="638"/>
    </location>
</feature>
<dbReference type="Proteomes" id="UP000244803">
    <property type="component" value="Chromosome 1"/>
</dbReference>
<dbReference type="EMBL" id="CP056065">
    <property type="protein sequence ID" value="UVC54119.1"/>
    <property type="molecule type" value="Genomic_DNA"/>
</dbReference>
<dbReference type="GO" id="GO:0004402">
    <property type="term" value="F:histone acetyltransferase activity"/>
    <property type="evidence" value="ECO:0007669"/>
    <property type="project" value="TreeGrafter"/>
</dbReference>
<feature type="compositionally biased region" description="Basic residues" evidence="5">
    <location>
        <begin position="30"/>
        <end position="42"/>
    </location>
</feature>
<dbReference type="PANTHER" id="PTHR14744:SF15">
    <property type="entry name" value="N-ALPHA-ACETYLTRANSFERASE 60"/>
    <property type="match status" value="1"/>
</dbReference>
<dbReference type="GO" id="GO:0000139">
    <property type="term" value="C:Golgi membrane"/>
    <property type="evidence" value="ECO:0007669"/>
    <property type="project" value="TreeGrafter"/>
</dbReference>
<dbReference type="EC" id="2.3.1.48" evidence="1"/>
<evidence type="ECO:0000256" key="4">
    <source>
        <dbReference type="ARBA" id="ARBA00023315"/>
    </source>
</evidence>